<keyword evidence="3" id="KW-1185">Reference proteome</keyword>
<evidence type="ECO:0000313" key="2">
    <source>
        <dbReference type="EMBL" id="GHI79688.1"/>
    </source>
</evidence>
<dbReference type="SUPFAM" id="SSF55486">
    <property type="entry name" value="Metalloproteases ('zincins'), catalytic domain"/>
    <property type="match status" value="1"/>
</dbReference>
<dbReference type="Proteomes" id="UP000608522">
    <property type="component" value="Unassembled WGS sequence"/>
</dbReference>
<dbReference type="EMBL" id="BNED01000005">
    <property type="protein sequence ID" value="GHI79688.1"/>
    <property type="molecule type" value="Genomic_DNA"/>
</dbReference>
<evidence type="ECO:0000313" key="3">
    <source>
        <dbReference type="Proteomes" id="UP000608522"/>
    </source>
</evidence>
<accession>A0ABQ3TH01</accession>
<name>A0ABQ3TH01_9ACTN</name>
<dbReference type="RefSeq" id="WP_237404024.1">
    <property type="nucleotide sequence ID" value="NZ_BAAATO010000008.1"/>
</dbReference>
<keyword evidence="1" id="KW-0732">Signal</keyword>
<feature type="signal peptide" evidence="1">
    <location>
        <begin position="1"/>
        <end position="27"/>
    </location>
</feature>
<gene>
    <name evidence="2" type="ORF">Sspor_52490</name>
</gene>
<reference evidence="3" key="1">
    <citation type="submission" date="2023-07" db="EMBL/GenBank/DDBJ databases">
        <title>Whole genome shotgun sequence of Streptomyces spororaveus NBRC 15456.</title>
        <authorList>
            <person name="Komaki H."/>
            <person name="Tamura T."/>
        </authorList>
    </citation>
    <scope>NUCLEOTIDE SEQUENCE [LARGE SCALE GENOMIC DNA]</scope>
    <source>
        <strain evidence="3">NBRC 15456</strain>
    </source>
</reference>
<proteinExistence type="predicted"/>
<organism evidence="2 3">
    <name type="scientific">Streptomyces spororaveus</name>
    <dbReference type="NCBI Taxonomy" id="284039"/>
    <lineage>
        <taxon>Bacteria</taxon>
        <taxon>Bacillati</taxon>
        <taxon>Actinomycetota</taxon>
        <taxon>Actinomycetes</taxon>
        <taxon>Kitasatosporales</taxon>
        <taxon>Streptomycetaceae</taxon>
        <taxon>Streptomyces</taxon>
    </lineage>
</organism>
<evidence type="ECO:0000256" key="1">
    <source>
        <dbReference type="SAM" id="SignalP"/>
    </source>
</evidence>
<comment type="caution">
    <text evidence="2">The sequence shown here is derived from an EMBL/GenBank/DDBJ whole genome shotgun (WGS) entry which is preliminary data.</text>
</comment>
<protein>
    <recommendedName>
        <fullName evidence="4">Peptidase M10 metallopeptidase domain-containing protein</fullName>
    </recommendedName>
</protein>
<evidence type="ECO:0008006" key="4">
    <source>
        <dbReference type="Google" id="ProtNLM"/>
    </source>
</evidence>
<sequence length="182" mass="20293">MKRSIRVFSLFAAAMGILFAMGQPASANSFGPTYADNSAHSFFYDDDLSSGQKSGMEWARTHSLDPTDMSTSVDRSYNNQVDVWAYATWNPSGDQTSWYAWTTCIKFVSSGKCDQHSIVFNHRLPHSNYRSLSCHEIGHSVGLGHASGRNSSYASADRSCMRANPDHTYYAVHDKSHINGRY</sequence>
<feature type="chain" id="PRO_5047360399" description="Peptidase M10 metallopeptidase domain-containing protein" evidence="1">
    <location>
        <begin position="28"/>
        <end position="182"/>
    </location>
</feature>